<dbReference type="GO" id="GO:0003677">
    <property type="term" value="F:DNA binding"/>
    <property type="evidence" value="ECO:0007669"/>
    <property type="project" value="UniProtKB-KW"/>
</dbReference>
<evidence type="ECO:0000256" key="4">
    <source>
        <dbReference type="ARBA" id="ARBA00022806"/>
    </source>
</evidence>
<organism evidence="14 15">
    <name type="scientific">Dethiobacter alkaliphilus AHT 1</name>
    <dbReference type="NCBI Taxonomy" id="555088"/>
    <lineage>
        <taxon>Bacteria</taxon>
        <taxon>Bacillati</taxon>
        <taxon>Bacillota</taxon>
        <taxon>Dethiobacteria</taxon>
        <taxon>Dethiobacterales</taxon>
        <taxon>Dethiobacteraceae</taxon>
        <taxon>Dethiobacter</taxon>
    </lineage>
</organism>
<name>C0GD47_DETAL</name>
<dbReference type="InterPro" id="IPR012337">
    <property type="entry name" value="RNaseH-like_sf"/>
</dbReference>
<evidence type="ECO:0000256" key="9">
    <source>
        <dbReference type="ARBA" id="ARBA00034808"/>
    </source>
</evidence>
<evidence type="ECO:0000256" key="1">
    <source>
        <dbReference type="ARBA" id="ARBA00005446"/>
    </source>
</evidence>
<comment type="caution">
    <text evidence="14">The sequence shown here is derived from an EMBL/GenBank/DDBJ whole genome shotgun (WGS) entry which is preliminary data.</text>
</comment>
<evidence type="ECO:0000256" key="2">
    <source>
        <dbReference type="ARBA" id="ARBA00022741"/>
    </source>
</evidence>
<feature type="binding site" evidence="10">
    <location>
        <begin position="1067"/>
        <end position="1074"/>
    </location>
    <ligand>
        <name>ATP</name>
        <dbReference type="ChEBI" id="CHEBI:30616"/>
    </ligand>
</feature>
<dbReference type="CDD" id="cd17920">
    <property type="entry name" value="DEXHc_RecQ"/>
    <property type="match status" value="1"/>
</dbReference>
<evidence type="ECO:0000256" key="6">
    <source>
        <dbReference type="ARBA" id="ARBA00023125"/>
    </source>
</evidence>
<dbReference type="SMART" id="SM00487">
    <property type="entry name" value="DEXDc"/>
    <property type="match status" value="2"/>
</dbReference>
<keyword evidence="4 10" id="KW-0347">Helicase</keyword>
<dbReference type="GO" id="GO:0009378">
    <property type="term" value="F:four-way junction helicase activity"/>
    <property type="evidence" value="ECO:0007669"/>
    <property type="project" value="TreeGrafter"/>
</dbReference>
<keyword evidence="7" id="KW-0413">Isomerase</keyword>
<dbReference type="EMBL" id="ACJM01000001">
    <property type="protein sequence ID" value="EEG79132.1"/>
    <property type="molecule type" value="Genomic_DNA"/>
</dbReference>
<dbReference type="RefSeq" id="WP_008514357.1">
    <property type="nucleotide sequence ID" value="NZ_ACJM01000001.1"/>
</dbReference>
<dbReference type="PROSITE" id="PS51192">
    <property type="entry name" value="HELICASE_ATP_BIND_1"/>
    <property type="match status" value="1"/>
</dbReference>
<dbReference type="InterPro" id="IPR001650">
    <property type="entry name" value="Helicase_C-like"/>
</dbReference>
<dbReference type="GO" id="GO:0043590">
    <property type="term" value="C:bacterial nucleoid"/>
    <property type="evidence" value="ECO:0007669"/>
    <property type="project" value="TreeGrafter"/>
</dbReference>
<evidence type="ECO:0000259" key="13">
    <source>
        <dbReference type="PROSITE" id="PS51198"/>
    </source>
</evidence>
<evidence type="ECO:0000259" key="12">
    <source>
        <dbReference type="PROSITE" id="PS51194"/>
    </source>
</evidence>
<comment type="similarity">
    <text evidence="1">Belongs to the helicase family. RecQ subfamily.</text>
</comment>
<sequence length="1609" mass="185203">MKSIAYIDLEVQPRTGAILDIGGINDAGNVFHSKSMAGFISFLKSADYLCGHNIIKHDLKYIQSALENSGISTDNVIDTLYLSALLFPKKPYHALVKDEKLQTDELNNPVNDSIKVKELFADEVMAFNSLEEPLKQIFYLLLQDQKEFRSFFTYLGYEAVVEEPVLLIKKHFASEICGDVDLSTLIAEYPVALAFALAVINVKDRFSVTPPWILKNYPEVERIMDLLRNRPCLRGCSYCEQALDARRGLKWFFGFDSYRTFGGEPLQENAVKAAIDNKSLVAIFPTGGGKSITFQVPALMSGENVKGLTVVISPLQSLMKDQVDNLEKAGITDAVTINGLLDPIERAKSFERVADGSASILYISPESLRSRTIEHILLGRKIVRFVIDEAHCFSAWGQDFRVDYLYIGDFIKTIQEKKNLAEGIPVSCFTATAKQKVIEDIQDYFKNKLAINLEVFSSSASRTNLRYKVIEKRDQEEKYNTLRHLIQQKECPTIVYVSRTRRAYELAERLTKDGYLAKPYHGKMDKKEKSENQDAFIAGEVPIMVATSAFGMGVDKKDVGMVIHFEISDSLENYIQEAGRAGRDEQITADCYILYCDDDLDKHFVLLNQTKINIKEIQQVWKAIKGVTRFRKTASQSALEIARKAGWDEGISEIETRVRTAIAALEESGYIRRGQNMPKIFADSILCRNAMEAIDKINASKLFDEKEKENAIRIIKKLISSRSRSQAQDEAAESRVDYISDQLGIEREKVISTLNLLREERILADAKDLSAYIKQGERTNRSLQLFLSYSCIEKNLVTVLGEEEATYNVKELNEELERLGCNDVTPNKIRVILNYWTIKKMVKYKNLEYSKNHIRLIVLESKEKFQERLEKRQELAKFIIEYLFSQGSKLKSEPHSEEILVDFSVNELKKAYEESMSLFKIDAGIADIEDTLFYLSRIESIKIEGGFLVVYNPMTIERLEEDNKIRYKIEDYQKLGQFYENKVQQIHIVGEYAKKMIDNYRDALQFVEDYFRLNYTSFLNKYFQGSRGEEIRRNISPSKFRQLFGELSPTQLNIIKDNQNKHIAVLAGPGSGKTRVLVHKLASLILMEDVKHEQLLMLTFSRAAATEFKKRLTQLIGGAANFIEIKTFHSYCFDLMGRVGNAEKFDDVVKATIEKIRNGEVEPGRITKTVLVLDEAQDMDQDVFNLVQTLMAQNEDMRVIAVGDDDQNIYEFRGSSSKYLREFMVENQAAHYELLENYRSKRNLVHFTNQFAPLIRGRLKKNEIMGHSKENGDIRILQYLKNNLLVPFVEDLAATELVGSTCVLTQTNDEALQVTGLLLQRGIPARLIQTNEGFYLYDLVELRFFLAQLSIDPTTSIVSDDIWNRAKRSLVNRYGKSEILDICKRIILDFEAIYPKRKYITDFEVFIKESKLEDFYANSRETIFVSTIHKAKGKEFDNVFLLLENFNLNTEEKKRQLYVAMTRAKSNLTIHLNGGYLNHIQAQNLRRFQDSAQYELPEKLAMQLSYRDVWLSYFIRRQNVVGSLLSGDILQYKDGEWLTDKGMRVLKPSRRCAERIERVQKNGYEPQYAKINFIVFWRNEEEDQEVRIVLPELHFERIESEQNVRLEKY</sequence>
<evidence type="ECO:0000256" key="5">
    <source>
        <dbReference type="ARBA" id="ARBA00022840"/>
    </source>
</evidence>
<dbReference type="InterPro" id="IPR036397">
    <property type="entry name" value="RNaseH_sf"/>
</dbReference>
<dbReference type="GO" id="GO:0043138">
    <property type="term" value="F:3'-5' DNA helicase activity"/>
    <property type="evidence" value="ECO:0007669"/>
    <property type="project" value="UniProtKB-EC"/>
</dbReference>
<protein>
    <recommendedName>
        <fullName evidence="9">DNA 3'-5' helicase</fullName>
        <ecNumber evidence="9">5.6.2.4</ecNumber>
    </recommendedName>
</protein>
<dbReference type="GO" id="GO:0005737">
    <property type="term" value="C:cytoplasm"/>
    <property type="evidence" value="ECO:0007669"/>
    <property type="project" value="TreeGrafter"/>
</dbReference>
<proteinExistence type="inferred from homology"/>
<accession>C0GD47</accession>
<keyword evidence="5 10" id="KW-0067">ATP-binding</keyword>
<evidence type="ECO:0000256" key="10">
    <source>
        <dbReference type="PROSITE-ProRule" id="PRU00560"/>
    </source>
</evidence>
<dbReference type="Pfam" id="PF00580">
    <property type="entry name" value="UvrD-helicase"/>
    <property type="match status" value="2"/>
</dbReference>
<dbReference type="eggNOG" id="COG0514">
    <property type="taxonomic scope" value="Bacteria"/>
</dbReference>
<feature type="domain" description="Helicase ATP-binding" evidence="11">
    <location>
        <begin position="271"/>
        <end position="451"/>
    </location>
</feature>
<keyword evidence="2 10" id="KW-0547">Nucleotide-binding</keyword>
<evidence type="ECO:0000256" key="7">
    <source>
        <dbReference type="ARBA" id="ARBA00023235"/>
    </source>
</evidence>
<dbReference type="GO" id="GO:0005524">
    <property type="term" value="F:ATP binding"/>
    <property type="evidence" value="ECO:0007669"/>
    <property type="project" value="UniProtKB-UniRule"/>
</dbReference>
<dbReference type="PANTHER" id="PTHR13710">
    <property type="entry name" value="DNA HELICASE RECQ FAMILY MEMBER"/>
    <property type="match status" value="1"/>
</dbReference>
<dbReference type="GO" id="GO:0006281">
    <property type="term" value="P:DNA repair"/>
    <property type="evidence" value="ECO:0007669"/>
    <property type="project" value="TreeGrafter"/>
</dbReference>
<dbReference type="OrthoDB" id="9763310at2"/>
<evidence type="ECO:0000256" key="8">
    <source>
        <dbReference type="ARBA" id="ARBA00034617"/>
    </source>
</evidence>
<dbReference type="NCBIfam" id="TIGR00614">
    <property type="entry name" value="recQ_fam"/>
    <property type="match status" value="1"/>
</dbReference>
<dbReference type="Proteomes" id="UP000006443">
    <property type="component" value="Unassembled WGS sequence"/>
</dbReference>
<dbReference type="InterPro" id="IPR011545">
    <property type="entry name" value="DEAD/DEAH_box_helicase_dom"/>
</dbReference>
<feature type="domain" description="UvrD-like helicase ATP-binding" evidence="13">
    <location>
        <begin position="1046"/>
        <end position="1419"/>
    </location>
</feature>
<dbReference type="SUPFAM" id="SSF52540">
    <property type="entry name" value="P-loop containing nucleoside triphosphate hydrolases"/>
    <property type="match status" value="2"/>
</dbReference>
<dbReference type="InterPro" id="IPR014001">
    <property type="entry name" value="Helicase_ATP-bd"/>
</dbReference>
<reference evidence="14 15" key="1">
    <citation type="submission" date="2009-02" db="EMBL/GenBank/DDBJ databases">
        <title>Sequencing of the draft genome and assembly of Dethiobacter alkaliphilus AHT 1.</title>
        <authorList>
            <consortium name="US DOE Joint Genome Institute (JGI-PGF)"/>
            <person name="Lucas S."/>
            <person name="Copeland A."/>
            <person name="Lapidus A."/>
            <person name="Glavina del Rio T."/>
            <person name="Dalin E."/>
            <person name="Tice H."/>
            <person name="Bruce D."/>
            <person name="Goodwin L."/>
            <person name="Pitluck S."/>
            <person name="Larimer F."/>
            <person name="Land M.L."/>
            <person name="Hauser L."/>
            <person name="Muyzer G."/>
        </authorList>
    </citation>
    <scope>NUCLEOTIDE SEQUENCE [LARGE SCALE GENOMIC DNA]</scope>
    <source>
        <strain evidence="14 15">AHT 1</strain>
    </source>
</reference>
<comment type="catalytic activity">
    <reaction evidence="8">
        <text>Couples ATP hydrolysis with the unwinding of duplex DNA by translocating in the 3'-5' direction.</text>
        <dbReference type="EC" id="5.6.2.4"/>
    </reaction>
</comment>
<dbReference type="PROSITE" id="PS51194">
    <property type="entry name" value="HELICASE_CTER"/>
    <property type="match status" value="1"/>
</dbReference>
<dbReference type="SUPFAM" id="SSF53098">
    <property type="entry name" value="Ribonuclease H-like"/>
    <property type="match status" value="1"/>
</dbReference>
<evidence type="ECO:0000313" key="15">
    <source>
        <dbReference type="Proteomes" id="UP000006443"/>
    </source>
</evidence>
<dbReference type="Gene3D" id="3.40.50.300">
    <property type="entry name" value="P-loop containing nucleotide triphosphate hydrolases"/>
    <property type="match status" value="5"/>
</dbReference>
<dbReference type="GO" id="GO:0006310">
    <property type="term" value="P:DNA recombination"/>
    <property type="evidence" value="ECO:0007669"/>
    <property type="project" value="InterPro"/>
</dbReference>
<dbReference type="Pfam" id="PF00271">
    <property type="entry name" value="Helicase_C"/>
    <property type="match status" value="1"/>
</dbReference>
<keyword evidence="15" id="KW-1185">Reference proteome</keyword>
<dbReference type="STRING" id="555088.DealDRAFT_0406"/>
<dbReference type="EC" id="5.6.2.4" evidence="9"/>
<dbReference type="Pfam" id="PF00270">
    <property type="entry name" value="DEAD"/>
    <property type="match status" value="1"/>
</dbReference>
<gene>
    <name evidence="14" type="ORF">DealDRAFT_0406</name>
</gene>
<dbReference type="CDD" id="cd17932">
    <property type="entry name" value="DEXQc_UvrD"/>
    <property type="match status" value="1"/>
</dbReference>
<dbReference type="InterPro" id="IPR004589">
    <property type="entry name" value="DNA_helicase_ATP-dep_RecQ"/>
</dbReference>
<dbReference type="InterPro" id="IPR027417">
    <property type="entry name" value="P-loop_NTPase"/>
</dbReference>
<evidence type="ECO:0000313" key="14">
    <source>
        <dbReference type="EMBL" id="EEG79132.1"/>
    </source>
</evidence>
<keyword evidence="3 10" id="KW-0378">Hydrolase</keyword>
<evidence type="ECO:0000256" key="3">
    <source>
        <dbReference type="ARBA" id="ARBA00022801"/>
    </source>
</evidence>
<dbReference type="PANTHER" id="PTHR13710:SF105">
    <property type="entry name" value="ATP-DEPENDENT DNA HELICASE Q1"/>
    <property type="match status" value="1"/>
</dbReference>
<dbReference type="InterPro" id="IPR014017">
    <property type="entry name" value="DNA_helicase_UvrD-like_C"/>
</dbReference>
<keyword evidence="6" id="KW-0238">DNA-binding</keyword>
<dbReference type="eggNOG" id="COG0210">
    <property type="taxonomic scope" value="Bacteria"/>
</dbReference>
<dbReference type="PROSITE" id="PS51198">
    <property type="entry name" value="UVRD_HELICASE_ATP_BIND"/>
    <property type="match status" value="1"/>
</dbReference>
<dbReference type="InterPro" id="IPR014016">
    <property type="entry name" value="UvrD-like_ATP-bd"/>
</dbReference>
<evidence type="ECO:0000259" key="11">
    <source>
        <dbReference type="PROSITE" id="PS51192"/>
    </source>
</evidence>
<feature type="domain" description="Helicase C-terminal" evidence="12">
    <location>
        <begin position="481"/>
        <end position="628"/>
    </location>
</feature>
<dbReference type="Pfam" id="PF13361">
    <property type="entry name" value="UvrD_C"/>
    <property type="match status" value="1"/>
</dbReference>
<dbReference type="GO" id="GO:0030894">
    <property type="term" value="C:replisome"/>
    <property type="evidence" value="ECO:0007669"/>
    <property type="project" value="TreeGrafter"/>
</dbReference>
<dbReference type="Gene3D" id="3.30.420.10">
    <property type="entry name" value="Ribonuclease H-like superfamily/Ribonuclease H"/>
    <property type="match status" value="1"/>
</dbReference>
<dbReference type="GO" id="GO:0016787">
    <property type="term" value="F:hydrolase activity"/>
    <property type="evidence" value="ECO:0007669"/>
    <property type="project" value="UniProtKB-UniRule"/>
</dbReference>
<dbReference type="SMART" id="SM00490">
    <property type="entry name" value="HELICc"/>
    <property type="match status" value="1"/>
</dbReference>